<dbReference type="AlphaFoldDB" id="A0A928VTG5"/>
<evidence type="ECO:0000256" key="1">
    <source>
        <dbReference type="ARBA" id="ARBA00008857"/>
    </source>
</evidence>
<evidence type="ECO:0000256" key="3">
    <source>
        <dbReference type="ARBA" id="ARBA00023125"/>
    </source>
</evidence>
<dbReference type="PROSITE" id="PS51898">
    <property type="entry name" value="TYR_RECOMBINASE"/>
    <property type="match status" value="1"/>
</dbReference>
<keyword evidence="9" id="KW-1185">Reference proteome</keyword>
<dbReference type="PROSITE" id="PS51900">
    <property type="entry name" value="CB"/>
    <property type="match status" value="1"/>
</dbReference>
<keyword evidence="3 5" id="KW-0238">DNA-binding</keyword>
<proteinExistence type="inferred from homology"/>
<gene>
    <name evidence="8" type="ORF">IQ266_23675</name>
</gene>
<keyword evidence="4" id="KW-0233">DNA recombination</keyword>
<comment type="similarity">
    <text evidence="1">Belongs to the 'phage' integrase family.</text>
</comment>
<dbReference type="Gene3D" id="1.10.150.130">
    <property type="match status" value="1"/>
</dbReference>
<dbReference type="Gene3D" id="1.10.443.10">
    <property type="entry name" value="Intergrase catalytic core"/>
    <property type="match status" value="1"/>
</dbReference>
<organism evidence="8 9">
    <name type="scientific">Romeriopsis navalis LEGE 11480</name>
    <dbReference type="NCBI Taxonomy" id="2777977"/>
    <lineage>
        <taxon>Bacteria</taxon>
        <taxon>Bacillati</taxon>
        <taxon>Cyanobacteriota</taxon>
        <taxon>Cyanophyceae</taxon>
        <taxon>Leptolyngbyales</taxon>
        <taxon>Leptolyngbyaceae</taxon>
        <taxon>Romeriopsis</taxon>
        <taxon>Romeriopsis navalis</taxon>
    </lineage>
</organism>
<dbReference type="InterPro" id="IPR004107">
    <property type="entry name" value="Integrase_SAM-like_N"/>
</dbReference>
<dbReference type="Pfam" id="PF00589">
    <property type="entry name" value="Phage_integrase"/>
    <property type="match status" value="1"/>
</dbReference>
<reference evidence="8" key="1">
    <citation type="submission" date="2020-10" db="EMBL/GenBank/DDBJ databases">
        <authorList>
            <person name="Castelo-Branco R."/>
            <person name="Eusebio N."/>
            <person name="Adriana R."/>
            <person name="Vieira A."/>
            <person name="Brugerolle De Fraissinette N."/>
            <person name="Rezende De Castro R."/>
            <person name="Schneider M.P."/>
            <person name="Vasconcelos V."/>
            <person name="Leao P.N."/>
        </authorList>
    </citation>
    <scope>NUCLEOTIDE SEQUENCE</scope>
    <source>
        <strain evidence="8">LEGE 11480</strain>
    </source>
</reference>
<protein>
    <submittedName>
        <fullName evidence="8">Tyrosine-type recombinase/integrase</fullName>
    </submittedName>
</protein>
<dbReference type="SUPFAM" id="SSF56349">
    <property type="entry name" value="DNA breaking-rejoining enzymes"/>
    <property type="match status" value="1"/>
</dbReference>
<feature type="domain" description="Tyr recombinase" evidence="6">
    <location>
        <begin position="134"/>
        <end position="317"/>
    </location>
</feature>
<dbReference type="InterPro" id="IPR010998">
    <property type="entry name" value="Integrase_recombinase_N"/>
</dbReference>
<dbReference type="InterPro" id="IPR002104">
    <property type="entry name" value="Integrase_catalytic"/>
</dbReference>
<evidence type="ECO:0000259" key="7">
    <source>
        <dbReference type="PROSITE" id="PS51900"/>
    </source>
</evidence>
<evidence type="ECO:0000256" key="5">
    <source>
        <dbReference type="PROSITE-ProRule" id="PRU01248"/>
    </source>
</evidence>
<dbReference type="Pfam" id="PF02899">
    <property type="entry name" value="Phage_int_SAM_1"/>
    <property type="match status" value="1"/>
</dbReference>
<dbReference type="EMBL" id="JADEXQ010000122">
    <property type="protein sequence ID" value="MBE9032741.1"/>
    <property type="molecule type" value="Genomic_DNA"/>
</dbReference>
<dbReference type="Proteomes" id="UP000625316">
    <property type="component" value="Unassembled WGS sequence"/>
</dbReference>
<keyword evidence="2" id="KW-0229">DNA integration</keyword>
<evidence type="ECO:0000313" key="9">
    <source>
        <dbReference type="Proteomes" id="UP000625316"/>
    </source>
</evidence>
<evidence type="ECO:0000313" key="8">
    <source>
        <dbReference type="EMBL" id="MBE9032741.1"/>
    </source>
</evidence>
<dbReference type="RefSeq" id="WP_264327558.1">
    <property type="nucleotide sequence ID" value="NZ_JADEXQ010000122.1"/>
</dbReference>
<comment type="caution">
    <text evidence="8">The sequence shown here is derived from an EMBL/GenBank/DDBJ whole genome shotgun (WGS) entry which is preliminary data.</text>
</comment>
<dbReference type="GO" id="GO:0015074">
    <property type="term" value="P:DNA integration"/>
    <property type="evidence" value="ECO:0007669"/>
    <property type="project" value="UniProtKB-KW"/>
</dbReference>
<dbReference type="PANTHER" id="PTHR30349:SF41">
    <property type="entry name" value="INTEGRASE_RECOMBINASE PROTEIN MJ0367-RELATED"/>
    <property type="match status" value="1"/>
</dbReference>
<dbReference type="CDD" id="cd00397">
    <property type="entry name" value="DNA_BRE_C"/>
    <property type="match status" value="1"/>
</dbReference>
<dbReference type="PANTHER" id="PTHR30349">
    <property type="entry name" value="PHAGE INTEGRASE-RELATED"/>
    <property type="match status" value="1"/>
</dbReference>
<dbReference type="InterPro" id="IPR044068">
    <property type="entry name" value="CB"/>
</dbReference>
<feature type="domain" description="Core-binding (CB)" evidence="7">
    <location>
        <begin position="29"/>
        <end position="113"/>
    </location>
</feature>
<name>A0A928VTG5_9CYAN</name>
<evidence type="ECO:0000256" key="4">
    <source>
        <dbReference type="ARBA" id="ARBA00023172"/>
    </source>
</evidence>
<sequence>MKPIRAVPDPVLIPLQGKQVAQPAVAVPQLRQTRIDEFFQARSLAPNTEKAYRHDLSYFLQWTEQNWADITPRQIAQFKSHLMEKHIDGQRIRSDASVRRILGTLQTFYAWLYRVRYVSDNPTLAIELPKIPEPEARALTAQQVEKIYQAAIALKFPERNMALISLLSHGLRASEASALNVSDFEIEKVYIRASKADSKGYVPIDLDAQMWIQQYLKIREADGEILEGESPLLLSHSPRNAGTRMSYNAIRKLMDKISAQAGFKVTSHQFRHTFGTEMVLSGMNPYHVRTLMRQKSEQTFRRYAKAADYIAAEQAFRQHRK</sequence>
<dbReference type="InterPro" id="IPR011010">
    <property type="entry name" value="DNA_brk_join_enz"/>
</dbReference>
<evidence type="ECO:0000259" key="6">
    <source>
        <dbReference type="PROSITE" id="PS51898"/>
    </source>
</evidence>
<dbReference type="InterPro" id="IPR050090">
    <property type="entry name" value="Tyrosine_recombinase_XerCD"/>
</dbReference>
<dbReference type="GO" id="GO:0006310">
    <property type="term" value="P:DNA recombination"/>
    <property type="evidence" value="ECO:0007669"/>
    <property type="project" value="UniProtKB-KW"/>
</dbReference>
<dbReference type="GO" id="GO:0003677">
    <property type="term" value="F:DNA binding"/>
    <property type="evidence" value="ECO:0007669"/>
    <property type="project" value="UniProtKB-UniRule"/>
</dbReference>
<accession>A0A928VTG5</accession>
<dbReference type="InterPro" id="IPR013762">
    <property type="entry name" value="Integrase-like_cat_sf"/>
</dbReference>
<evidence type="ECO:0000256" key="2">
    <source>
        <dbReference type="ARBA" id="ARBA00022908"/>
    </source>
</evidence>